<sequence>MNWLERIHPPWFYRYMYFKSYNLFSKVSDIPHLAAEYIMFITVLFQFGFLIGLTSIVSGIDIWGEYITGSSKIEVGLFAILFMIITYLLFIYKKKWKRIVAEFEGESKKQGKRGFLYLLVYFLGSIGLFALGVWFVTISNPNYV</sequence>
<feature type="transmembrane region" description="Helical" evidence="1">
    <location>
        <begin position="37"/>
        <end position="63"/>
    </location>
</feature>
<dbReference type="OrthoDB" id="1432934at2"/>
<evidence type="ECO:0000313" key="2">
    <source>
        <dbReference type="EMBL" id="SFW25601.1"/>
    </source>
</evidence>
<dbReference type="Proteomes" id="UP000182248">
    <property type="component" value="Unassembled WGS sequence"/>
</dbReference>
<evidence type="ECO:0000256" key="1">
    <source>
        <dbReference type="SAM" id="Phobius"/>
    </source>
</evidence>
<keyword evidence="3" id="KW-1185">Reference proteome</keyword>
<dbReference type="AlphaFoldDB" id="A0A1K1MRA1"/>
<name>A0A1K1MRA1_9FLAO</name>
<dbReference type="RefSeq" id="WP_072316028.1">
    <property type="nucleotide sequence ID" value="NZ_FPJE01000003.1"/>
</dbReference>
<evidence type="ECO:0000313" key="3">
    <source>
        <dbReference type="Proteomes" id="UP000182248"/>
    </source>
</evidence>
<gene>
    <name evidence="2" type="ORF">SAMN02927921_00752</name>
</gene>
<feature type="transmembrane region" description="Helical" evidence="1">
    <location>
        <begin position="75"/>
        <end position="93"/>
    </location>
</feature>
<proteinExistence type="predicted"/>
<dbReference type="EMBL" id="FPJE01000003">
    <property type="protein sequence ID" value="SFW25601.1"/>
    <property type="molecule type" value="Genomic_DNA"/>
</dbReference>
<dbReference type="STRING" id="1150368.SAMN02927921_00752"/>
<protein>
    <submittedName>
        <fullName evidence="2">Uncharacterized protein</fullName>
    </submittedName>
</protein>
<organism evidence="2 3">
    <name type="scientific">Sinomicrobium oceani</name>
    <dbReference type="NCBI Taxonomy" id="1150368"/>
    <lineage>
        <taxon>Bacteria</taxon>
        <taxon>Pseudomonadati</taxon>
        <taxon>Bacteroidota</taxon>
        <taxon>Flavobacteriia</taxon>
        <taxon>Flavobacteriales</taxon>
        <taxon>Flavobacteriaceae</taxon>
        <taxon>Sinomicrobium</taxon>
    </lineage>
</organism>
<keyword evidence="1" id="KW-0472">Membrane</keyword>
<keyword evidence="1" id="KW-0812">Transmembrane</keyword>
<reference evidence="2 3" key="1">
    <citation type="submission" date="2016-11" db="EMBL/GenBank/DDBJ databases">
        <authorList>
            <person name="Jaros S."/>
            <person name="Januszkiewicz K."/>
            <person name="Wedrychowicz H."/>
        </authorList>
    </citation>
    <scope>NUCLEOTIDE SEQUENCE [LARGE SCALE GENOMIC DNA]</scope>
    <source>
        <strain evidence="2 3">CGMCC 1.12145</strain>
    </source>
</reference>
<keyword evidence="1" id="KW-1133">Transmembrane helix</keyword>
<accession>A0A1K1MRA1</accession>
<feature type="transmembrane region" description="Helical" evidence="1">
    <location>
        <begin position="114"/>
        <end position="136"/>
    </location>
</feature>